<sequence length="288" mass="32621">NMHLALQSLGKASVFSKLDLASGYYQIPILDSDKEKTALVTTNGTYIFNVMPFGLKNAPATFQALMDQVLGSLRYTCAIAYLDDIIIYSTSRQQHLTHLKLVLQQLRSANLSLNIKKCSFGLERVDYLGFIITAQGLMANPDKVKPILKYTAPTTIEELERFLGLTGVYQRFISGYQIIIEPLRRLKKKDTPFIFGPDQHQAFLTLRKQLSLLPTLRQPDFNMPFELHTDAATKAGIAVILCQRHDGHPYPLSFASRSLNKHEQNYAVQELEALAIVWGIKKFRPYLE</sequence>
<protein>
    <recommendedName>
        <fullName evidence="2">Reverse transcriptase domain-containing protein</fullName>
    </recommendedName>
</protein>
<dbReference type="OMA" id="NSHERRM"/>
<dbReference type="EMBL" id="LT551060">
    <property type="protein sequence ID" value="SAL96439.1"/>
    <property type="molecule type" value="Genomic_DNA"/>
</dbReference>
<keyword evidence="4" id="KW-1185">Reference proteome</keyword>
<dbReference type="AlphaFoldDB" id="A0A168LB62"/>
<evidence type="ECO:0000313" key="3">
    <source>
        <dbReference type="EMBL" id="SAL96439.1"/>
    </source>
</evidence>
<evidence type="ECO:0000259" key="2">
    <source>
        <dbReference type="PROSITE" id="PS50878"/>
    </source>
</evidence>
<feature type="non-terminal residue" evidence="3">
    <location>
        <position position="288"/>
    </location>
</feature>
<proteinExistence type="predicted"/>
<dbReference type="InParanoid" id="A0A168LB62"/>
<reference evidence="3" key="1">
    <citation type="submission" date="2016-04" db="EMBL/GenBank/DDBJ databases">
        <authorList>
            <person name="Evans L.H."/>
            <person name="Alamgir A."/>
            <person name="Owens N."/>
            <person name="Weber N.D."/>
            <person name="Virtaneva K."/>
            <person name="Barbian K."/>
            <person name="Babar A."/>
            <person name="Rosenke K."/>
        </authorList>
    </citation>
    <scope>NUCLEOTIDE SEQUENCE [LARGE SCALE GENOMIC DNA]</scope>
    <source>
        <strain evidence="3">CBS 101.48</strain>
    </source>
</reference>
<dbReference type="PANTHER" id="PTHR37984:SF5">
    <property type="entry name" value="PROTEIN NYNRIN-LIKE"/>
    <property type="match status" value="1"/>
</dbReference>
<dbReference type="SUPFAM" id="SSF56672">
    <property type="entry name" value="DNA/RNA polymerases"/>
    <property type="match status" value="1"/>
</dbReference>
<dbReference type="PROSITE" id="PS50878">
    <property type="entry name" value="RT_POL"/>
    <property type="match status" value="1"/>
</dbReference>
<evidence type="ECO:0000313" key="4">
    <source>
        <dbReference type="Proteomes" id="UP000078561"/>
    </source>
</evidence>
<dbReference type="STRING" id="4829.A0A168LB62"/>
<dbReference type="InterPro" id="IPR043502">
    <property type="entry name" value="DNA/RNA_pol_sf"/>
</dbReference>
<dbReference type="GO" id="GO:0003824">
    <property type="term" value="F:catalytic activity"/>
    <property type="evidence" value="ECO:0007669"/>
    <property type="project" value="UniProtKB-KW"/>
</dbReference>
<keyword evidence="1" id="KW-0511">Multifunctional enzyme</keyword>
<evidence type="ECO:0000256" key="1">
    <source>
        <dbReference type="ARBA" id="ARBA00023268"/>
    </source>
</evidence>
<dbReference type="FunFam" id="3.30.70.270:FF:000020">
    <property type="entry name" value="Transposon Tf2-6 polyprotein-like Protein"/>
    <property type="match status" value="1"/>
</dbReference>
<dbReference type="Proteomes" id="UP000078561">
    <property type="component" value="Unassembled WGS sequence"/>
</dbReference>
<name>A0A168LB62_ABSGL</name>
<feature type="domain" description="Reverse transcriptase" evidence="2">
    <location>
        <begin position="1"/>
        <end position="132"/>
    </location>
</feature>
<dbReference type="InterPro" id="IPR043128">
    <property type="entry name" value="Rev_trsase/Diguanyl_cyclase"/>
</dbReference>
<gene>
    <name evidence="3" type="primary">ABSGL_01846.1 scaffold 2419</name>
</gene>
<dbReference type="CDD" id="cd01647">
    <property type="entry name" value="RT_LTR"/>
    <property type="match status" value="1"/>
</dbReference>
<dbReference type="Gene3D" id="3.30.70.270">
    <property type="match status" value="2"/>
</dbReference>
<dbReference type="FunFam" id="3.10.20.370:FF:000001">
    <property type="entry name" value="Retrovirus-related Pol polyprotein from transposon 17.6-like protein"/>
    <property type="match status" value="1"/>
</dbReference>
<dbReference type="Pfam" id="PF17919">
    <property type="entry name" value="RT_RNaseH_2"/>
    <property type="match status" value="1"/>
</dbReference>
<dbReference type="OrthoDB" id="116078at2759"/>
<dbReference type="Gene3D" id="3.10.10.10">
    <property type="entry name" value="HIV Type 1 Reverse Transcriptase, subunit A, domain 1"/>
    <property type="match status" value="1"/>
</dbReference>
<dbReference type="Pfam" id="PF00078">
    <property type="entry name" value="RVT_1"/>
    <property type="match status" value="1"/>
</dbReference>
<accession>A0A168LB62</accession>
<dbReference type="InterPro" id="IPR000477">
    <property type="entry name" value="RT_dom"/>
</dbReference>
<dbReference type="InterPro" id="IPR041577">
    <property type="entry name" value="RT_RNaseH_2"/>
</dbReference>
<organism evidence="3">
    <name type="scientific">Absidia glauca</name>
    <name type="common">Pin mould</name>
    <dbReference type="NCBI Taxonomy" id="4829"/>
    <lineage>
        <taxon>Eukaryota</taxon>
        <taxon>Fungi</taxon>
        <taxon>Fungi incertae sedis</taxon>
        <taxon>Mucoromycota</taxon>
        <taxon>Mucoromycotina</taxon>
        <taxon>Mucoromycetes</taxon>
        <taxon>Mucorales</taxon>
        <taxon>Cunninghamellaceae</taxon>
        <taxon>Absidia</taxon>
    </lineage>
</organism>
<dbReference type="InterPro" id="IPR050951">
    <property type="entry name" value="Retrovirus_Pol_polyprotein"/>
</dbReference>
<dbReference type="PANTHER" id="PTHR37984">
    <property type="entry name" value="PROTEIN CBG26694"/>
    <property type="match status" value="1"/>
</dbReference>
<feature type="non-terminal residue" evidence="3">
    <location>
        <position position="1"/>
    </location>
</feature>